<proteinExistence type="predicted"/>
<name>A0A0A9DNY0_ARUDO</name>
<accession>A0A0A9DNY0</accession>
<organism evidence="1">
    <name type="scientific">Arundo donax</name>
    <name type="common">Giant reed</name>
    <name type="synonym">Donax arundinaceus</name>
    <dbReference type="NCBI Taxonomy" id="35708"/>
    <lineage>
        <taxon>Eukaryota</taxon>
        <taxon>Viridiplantae</taxon>
        <taxon>Streptophyta</taxon>
        <taxon>Embryophyta</taxon>
        <taxon>Tracheophyta</taxon>
        <taxon>Spermatophyta</taxon>
        <taxon>Magnoliopsida</taxon>
        <taxon>Liliopsida</taxon>
        <taxon>Poales</taxon>
        <taxon>Poaceae</taxon>
        <taxon>PACMAD clade</taxon>
        <taxon>Arundinoideae</taxon>
        <taxon>Arundineae</taxon>
        <taxon>Arundo</taxon>
    </lineage>
</organism>
<sequence>MPICSCSWASVPRSRHSFNPLPETSIVYLFI</sequence>
<reference evidence="1" key="2">
    <citation type="journal article" date="2015" name="Data Brief">
        <title>Shoot transcriptome of the giant reed, Arundo donax.</title>
        <authorList>
            <person name="Barrero R.A."/>
            <person name="Guerrero F.D."/>
            <person name="Moolhuijzen P."/>
            <person name="Goolsby J.A."/>
            <person name="Tidwell J."/>
            <person name="Bellgard S.E."/>
            <person name="Bellgard M.I."/>
        </authorList>
    </citation>
    <scope>NUCLEOTIDE SEQUENCE</scope>
    <source>
        <tissue evidence="1">Shoot tissue taken approximately 20 cm above the soil surface</tissue>
    </source>
</reference>
<reference evidence="1" key="1">
    <citation type="submission" date="2014-09" db="EMBL/GenBank/DDBJ databases">
        <authorList>
            <person name="Magalhaes I.L.F."/>
            <person name="Oliveira U."/>
            <person name="Santos F.R."/>
            <person name="Vidigal T.H.D.A."/>
            <person name="Brescovit A.D."/>
            <person name="Santos A.J."/>
        </authorList>
    </citation>
    <scope>NUCLEOTIDE SEQUENCE</scope>
    <source>
        <tissue evidence="1">Shoot tissue taken approximately 20 cm above the soil surface</tissue>
    </source>
</reference>
<dbReference type="EMBL" id="GBRH01209497">
    <property type="protein sequence ID" value="JAD88398.1"/>
    <property type="molecule type" value="Transcribed_RNA"/>
</dbReference>
<evidence type="ECO:0000313" key="1">
    <source>
        <dbReference type="EMBL" id="JAD88398.1"/>
    </source>
</evidence>
<protein>
    <submittedName>
        <fullName evidence="1">Uncharacterized protein</fullName>
    </submittedName>
</protein>
<dbReference type="AlphaFoldDB" id="A0A0A9DNY0"/>